<dbReference type="Proteomes" id="UP000649617">
    <property type="component" value="Unassembled WGS sequence"/>
</dbReference>
<evidence type="ECO:0000313" key="2">
    <source>
        <dbReference type="EMBL" id="CAE7172074.1"/>
    </source>
</evidence>
<feature type="transmembrane region" description="Helical" evidence="1">
    <location>
        <begin position="71"/>
        <end position="92"/>
    </location>
</feature>
<dbReference type="InterPro" id="IPR036388">
    <property type="entry name" value="WH-like_DNA-bd_sf"/>
</dbReference>
<feature type="transmembrane region" description="Helical" evidence="1">
    <location>
        <begin position="170"/>
        <end position="189"/>
    </location>
</feature>
<feature type="transmembrane region" description="Helical" evidence="1">
    <location>
        <begin position="210"/>
        <end position="236"/>
    </location>
</feature>
<keyword evidence="1" id="KW-0472">Membrane</keyword>
<dbReference type="InterPro" id="IPR036390">
    <property type="entry name" value="WH_DNA-bd_sf"/>
</dbReference>
<evidence type="ECO:0000256" key="1">
    <source>
        <dbReference type="SAM" id="Phobius"/>
    </source>
</evidence>
<proteinExistence type="predicted"/>
<dbReference type="Gene3D" id="3.40.50.10140">
    <property type="entry name" value="Toll/interleukin-1 receptor homology (TIR) domain"/>
    <property type="match status" value="1"/>
</dbReference>
<dbReference type="EMBL" id="CAJNIZ010000669">
    <property type="protein sequence ID" value="CAE7172074.1"/>
    <property type="molecule type" value="Genomic_DNA"/>
</dbReference>
<dbReference type="AlphaFoldDB" id="A0A812IVP3"/>
<evidence type="ECO:0000313" key="3">
    <source>
        <dbReference type="Proteomes" id="UP000649617"/>
    </source>
</evidence>
<dbReference type="SUPFAM" id="SSF52200">
    <property type="entry name" value="Toll/Interleukin receptor TIR domain"/>
    <property type="match status" value="1"/>
</dbReference>
<feature type="transmembrane region" description="Helical" evidence="1">
    <location>
        <begin position="308"/>
        <end position="331"/>
    </location>
</feature>
<dbReference type="InterPro" id="IPR035897">
    <property type="entry name" value="Toll_tir_struct_dom_sf"/>
</dbReference>
<keyword evidence="1" id="KW-0812">Transmembrane</keyword>
<dbReference type="OrthoDB" id="423576at2759"/>
<dbReference type="Gene3D" id="1.10.10.10">
    <property type="entry name" value="Winged helix-like DNA-binding domain superfamily/Winged helix DNA-binding domain"/>
    <property type="match status" value="1"/>
</dbReference>
<dbReference type="SUPFAM" id="SSF46785">
    <property type="entry name" value="Winged helix' DNA-binding domain"/>
    <property type="match status" value="1"/>
</dbReference>
<keyword evidence="3" id="KW-1185">Reference proteome</keyword>
<reference evidence="2" key="1">
    <citation type="submission" date="2021-02" db="EMBL/GenBank/DDBJ databases">
        <authorList>
            <person name="Dougan E. K."/>
            <person name="Rhodes N."/>
            <person name="Thang M."/>
            <person name="Chan C."/>
        </authorList>
    </citation>
    <scope>NUCLEOTIDE SEQUENCE</scope>
</reference>
<sequence>MELPRLRAEELCASGLFRAVSGLDVLSHFARVFDTSTEPAEDAERFNRTFQVDQVDVFLSHSWAAERWRKYFMSMDLPVLVFFLAFFFGQHLTCRLWCPSMWVDKLCIDQSSCSSKTAGLEGLPTFVARSNQMLALVDQSYFERLWCNYELSIFVQRRGLKHLRVVPLWLPPWLTVSILFSYLNARLGVVLQDSQGEVASLGSTCGLNRLLGYFTLCFLFAVESMPFCVVVAVIAFQNKLDGHQAMLRNMVFTVQDLRMFEPPNVLKRRNRGSLLSRDDEDRLDQFNAYVRGPLRNAVIDDLGAETHVPWFFCALVFMPTVLFFGSCIWVARGWYKEIGYGSIEGYLLVNLVAGNIISHEAYLALFLVSVVLVSLQNCMLFWPRYGVVESNFPPSLHRTQKRVNRRFPALPFTLRAIEDEQVARVGVSEAKRHELLDEYPVLKEAHSDA</sequence>
<keyword evidence="1" id="KW-1133">Transmembrane helix</keyword>
<organism evidence="2 3">
    <name type="scientific">Symbiodinium pilosum</name>
    <name type="common">Dinoflagellate</name>
    <dbReference type="NCBI Taxonomy" id="2952"/>
    <lineage>
        <taxon>Eukaryota</taxon>
        <taxon>Sar</taxon>
        <taxon>Alveolata</taxon>
        <taxon>Dinophyceae</taxon>
        <taxon>Suessiales</taxon>
        <taxon>Symbiodiniaceae</taxon>
        <taxon>Symbiodinium</taxon>
    </lineage>
</organism>
<gene>
    <name evidence="2" type="primary">Pa2g4</name>
    <name evidence="2" type="ORF">SPIL2461_LOCUS757</name>
</gene>
<protein>
    <submittedName>
        <fullName evidence="2">Pa2g4 protein</fullName>
    </submittedName>
</protein>
<comment type="caution">
    <text evidence="2">The sequence shown here is derived from an EMBL/GenBank/DDBJ whole genome shotgun (WGS) entry which is preliminary data.</text>
</comment>
<accession>A0A812IVP3</accession>
<name>A0A812IVP3_SYMPI</name>